<gene>
    <name evidence="2" type="ORF">EIP91_003894</name>
</gene>
<comment type="caution">
    <text evidence="2">The sequence shown here is derived from an EMBL/GenBank/DDBJ whole genome shotgun (WGS) entry which is preliminary data.</text>
</comment>
<dbReference type="STRING" id="92696.A0A4V2MW21"/>
<protein>
    <recommendedName>
        <fullName evidence="1">DUF4470 domain-containing protein</fullName>
    </recommendedName>
</protein>
<dbReference type="EMBL" id="RWJN01000228">
    <property type="protein sequence ID" value="TCD64567.1"/>
    <property type="molecule type" value="Genomic_DNA"/>
</dbReference>
<dbReference type="InterPro" id="IPR027974">
    <property type="entry name" value="DUF4470"/>
</dbReference>
<dbReference type="Proteomes" id="UP000292702">
    <property type="component" value="Unassembled WGS sequence"/>
</dbReference>
<feature type="domain" description="DUF4470" evidence="1">
    <location>
        <begin position="38"/>
        <end position="136"/>
    </location>
</feature>
<evidence type="ECO:0000259" key="1">
    <source>
        <dbReference type="Pfam" id="PF14737"/>
    </source>
</evidence>
<evidence type="ECO:0000313" key="3">
    <source>
        <dbReference type="Proteomes" id="UP000292702"/>
    </source>
</evidence>
<reference evidence="2 3" key="1">
    <citation type="submission" date="2018-11" db="EMBL/GenBank/DDBJ databases">
        <title>Genome assembly of Steccherinum ochraceum LE-BIN_3174, the white-rot fungus of the Steccherinaceae family (The Residual Polyporoid clade, Polyporales, Basidiomycota).</title>
        <authorList>
            <person name="Fedorova T.V."/>
            <person name="Glazunova O.A."/>
            <person name="Landesman E.O."/>
            <person name="Moiseenko K.V."/>
            <person name="Psurtseva N.V."/>
            <person name="Savinova O.S."/>
            <person name="Shakhova N.V."/>
            <person name="Tyazhelova T.V."/>
            <person name="Vasina D.V."/>
        </authorList>
    </citation>
    <scope>NUCLEOTIDE SEQUENCE [LARGE SCALE GENOMIC DNA]</scope>
    <source>
        <strain evidence="2 3">LE-BIN_3174</strain>
    </source>
</reference>
<dbReference type="AlphaFoldDB" id="A0A4V2MW21"/>
<dbReference type="OrthoDB" id="2423701at2759"/>
<dbReference type="Pfam" id="PF14737">
    <property type="entry name" value="DUF4470"/>
    <property type="match status" value="1"/>
</dbReference>
<sequence length="727" mass="81495">MDRMRCYALQAGQSDPTIYFFPIGHDDPASLLHLGDADGDPFDFGALSTSQLSQLAFLFGGIGDARHLFSSIIGLHAAYKKLDEPEKAAFKVHITALDLQPSVLARDLCLLLLLDQLARAEKGTELRAELLATVLYVYLGVVIPPYCHTRFTEVVNVALVILERQPWRLPPWLHATDRSIAGMLETLTYWSNELEGKVPQGMLDHHRPQLDGEDGDHSLPGVADEERWYRGTKVFMPPASLRGRHDGFDEAWEAIRSSGQDEDIQRLLDEANAHILSTWKPNISFFDPQTKATQDYPFLDINLFNVIKSFHRFVITVPSAAADDEPTSFQVAEQFFGVAADGLAELRSCIKIEFLQGDLFYDLTTMRLDPGSDRPAEFPRSFDRMWLSDIPDFTHGQLTEAIYCIPGLQLEKGSVAGFNCILNKGIWADANQFFYTYTLLYPEEVSQYLGCRVLQASPSQPIILKRLELPLPLESLASQTDLSTWLTRVLFSILVPGTIPPHIYYPGNIVLFTTLLIHLAEVGFSTEWLSSFLNIILANTMETDLAPYLGQLPIPTSERDRRVERRTVNLAPWHVDFERVLAVVWDVLPFDVALPPAFPRSSKELVSLAVHASLDNFTPSTRDSLPKQLPVMALLFFRPASGTSADQFAKSVDEVLEGRLEADGAVHIATVVDVFDMASETIQWTMSRARVEGMKAEGGWVMAPYRFDVRESVVVSPFSLDEWKEST</sequence>
<organism evidence="2 3">
    <name type="scientific">Steccherinum ochraceum</name>
    <dbReference type="NCBI Taxonomy" id="92696"/>
    <lineage>
        <taxon>Eukaryota</taxon>
        <taxon>Fungi</taxon>
        <taxon>Dikarya</taxon>
        <taxon>Basidiomycota</taxon>
        <taxon>Agaricomycotina</taxon>
        <taxon>Agaricomycetes</taxon>
        <taxon>Polyporales</taxon>
        <taxon>Steccherinaceae</taxon>
        <taxon>Steccherinum</taxon>
    </lineage>
</organism>
<accession>A0A4V2MW21</accession>
<evidence type="ECO:0000313" key="2">
    <source>
        <dbReference type="EMBL" id="TCD64567.1"/>
    </source>
</evidence>
<name>A0A4V2MW21_9APHY</name>
<proteinExistence type="predicted"/>
<keyword evidence="3" id="KW-1185">Reference proteome</keyword>